<protein>
    <submittedName>
        <fullName evidence="4">DUF1264 domain-containing protein</fullName>
    </submittedName>
</protein>
<dbReference type="Proteomes" id="UP000050761">
    <property type="component" value="Unassembled WGS sequence"/>
</dbReference>
<organism evidence="3 4">
    <name type="scientific">Heligmosomoides polygyrus</name>
    <name type="common">Parasitic roundworm</name>
    <dbReference type="NCBI Taxonomy" id="6339"/>
    <lineage>
        <taxon>Eukaryota</taxon>
        <taxon>Metazoa</taxon>
        <taxon>Ecdysozoa</taxon>
        <taxon>Nematoda</taxon>
        <taxon>Chromadorea</taxon>
        <taxon>Rhabditida</taxon>
        <taxon>Rhabditina</taxon>
        <taxon>Rhabditomorpha</taxon>
        <taxon>Strongyloidea</taxon>
        <taxon>Heligmosomidae</taxon>
        <taxon>Heligmosomoides</taxon>
    </lineage>
</organism>
<reference evidence="2 3" key="1">
    <citation type="submission" date="2018-11" db="EMBL/GenBank/DDBJ databases">
        <authorList>
            <consortium name="Pathogen Informatics"/>
        </authorList>
    </citation>
    <scope>NUCLEOTIDE SEQUENCE [LARGE SCALE GENOMIC DNA]</scope>
</reference>
<evidence type="ECO:0000313" key="4">
    <source>
        <dbReference type="WBParaSite" id="HPBE_0001522801-mRNA-1"/>
    </source>
</evidence>
<evidence type="ECO:0000313" key="3">
    <source>
        <dbReference type="Proteomes" id="UP000050761"/>
    </source>
</evidence>
<accession>A0A3P8DNB7</accession>
<name>A0A183G1W4_HELPZ</name>
<dbReference type="AlphaFoldDB" id="A0A183G1W4"/>
<gene>
    <name evidence="2" type="ORF">HPBE_LOCUS15224</name>
</gene>
<proteinExistence type="predicted"/>
<accession>A0A183G1W4</accession>
<dbReference type="WBParaSite" id="HPBE_0001522801-mRNA-1">
    <property type="protein sequence ID" value="HPBE_0001522801-mRNA-1"/>
    <property type="gene ID" value="HPBE_0001522801"/>
</dbReference>
<sequence>MDQFSGNAYEVNLGTGQRKCHADQMKERVIMWENIDDYQRSQTKPGRAEPDRVPAAPKMELHAPDHDHEHDHDPDHVLV</sequence>
<keyword evidence="3" id="KW-1185">Reference proteome</keyword>
<feature type="compositionally biased region" description="Basic and acidic residues" evidence="1">
    <location>
        <begin position="59"/>
        <end position="79"/>
    </location>
</feature>
<evidence type="ECO:0000256" key="1">
    <source>
        <dbReference type="SAM" id="MobiDB-lite"/>
    </source>
</evidence>
<reference evidence="4" key="2">
    <citation type="submission" date="2019-09" db="UniProtKB">
        <authorList>
            <consortium name="WormBaseParasite"/>
        </authorList>
    </citation>
    <scope>IDENTIFICATION</scope>
</reference>
<feature type="region of interest" description="Disordered" evidence="1">
    <location>
        <begin position="38"/>
        <end position="79"/>
    </location>
</feature>
<evidence type="ECO:0000313" key="2">
    <source>
        <dbReference type="EMBL" id="VDP02159.1"/>
    </source>
</evidence>
<dbReference type="EMBL" id="UZAH01028753">
    <property type="protein sequence ID" value="VDP02159.1"/>
    <property type="molecule type" value="Genomic_DNA"/>
</dbReference>